<dbReference type="InterPro" id="IPR011993">
    <property type="entry name" value="PH-like_dom_sf"/>
</dbReference>
<proteinExistence type="predicted"/>
<dbReference type="CDD" id="cd13298">
    <property type="entry name" value="PH1_PH_fungal"/>
    <property type="match status" value="1"/>
</dbReference>
<dbReference type="InterPro" id="IPR051707">
    <property type="entry name" value="PI-Interact_SigTrans_Reg"/>
</dbReference>
<dbReference type="Proteomes" id="UP000078559">
    <property type="component" value="Chromosome 1"/>
</dbReference>
<sequence>MAGIQSTPTAFAASDPVKRSANINIPIPPASISLPPQNTASRFKNKLSIDTYSPVNQNGSFEFDRVIKSGHLQKRTQKTKNWKSVYLVYRPDTLSIYKDEKENKLRHKIYLSDLTAVTLLKDPKHKRENVFGLFSPSRNFHLQAHTAEEAKAWVDTIRRDARIEEEEEEMFLGSPIMPNDSFVLSGSLGHTSVDPGHILHDRDICFSSSPEPVDLAATGFRRPSYNPRRPSTTVESSGLSGAEMASHSDFSDSDVQRTHGVSIENLAVQSPPDSSGEPRPSFGARNASQVSGIHIERDPDRILWQGWVWWLRSKGGVRQWKNCWAVLRPRNLILYKDESEYSVQFIIHMGMILNVVDIDPISKTKTHCLQVITEEKSYRFCTYDEESLIKCLGAFKSLLAKRKELEAKMAPSNASSTT</sequence>
<dbReference type="PROSITE" id="PS50003">
    <property type="entry name" value="PH_DOMAIN"/>
    <property type="match status" value="1"/>
</dbReference>
<gene>
    <name evidence="3" type="ORF">VM1G_00195</name>
</gene>
<evidence type="ECO:0000313" key="4">
    <source>
        <dbReference type="Proteomes" id="UP000078559"/>
    </source>
</evidence>
<name>A0A194VMX6_CYTMA</name>
<dbReference type="OrthoDB" id="2157866at2759"/>
<feature type="domain" description="PH" evidence="2">
    <location>
        <begin position="65"/>
        <end position="162"/>
    </location>
</feature>
<reference evidence="3" key="1">
    <citation type="submission" date="2014-12" db="EMBL/GenBank/DDBJ databases">
        <title>Genome Sequence of Valsa Canker Pathogens Uncovers a Specific Adaption of Colonization on Woody Bark.</title>
        <authorList>
            <person name="Yin Z."/>
            <person name="Liu H."/>
            <person name="Gao X."/>
            <person name="Li Z."/>
            <person name="Song N."/>
            <person name="Ke X."/>
            <person name="Dai Q."/>
            <person name="Wu Y."/>
            <person name="Sun Y."/>
            <person name="Xu J.-R."/>
            <person name="Kang Z.K."/>
            <person name="Wang L."/>
            <person name="Huang L."/>
        </authorList>
    </citation>
    <scope>NUCLEOTIDE SEQUENCE [LARGE SCALE GENOMIC DNA]</scope>
    <source>
        <strain evidence="3">03-8</strain>
    </source>
</reference>
<dbReference type="Pfam" id="PF00169">
    <property type="entry name" value="PH"/>
    <property type="match status" value="2"/>
</dbReference>
<dbReference type="SUPFAM" id="SSF50729">
    <property type="entry name" value="PH domain-like"/>
    <property type="match status" value="2"/>
</dbReference>
<feature type="region of interest" description="Disordered" evidence="1">
    <location>
        <begin position="217"/>
        <end position="286"/>
    </location>
</feature>
<keyword evidence="4" id="KW-1185">Reference proteome</keyword>
<dbReference type="AlphaFoldDB" id="A0A194VMX6"/>
<dbReference type="EMBL" id="CM003098">
    <property type="protein sequence ID" value="KUI65318.1"/>
    <property type="molecule type" value="Genomic_DNA"/>
</dbReference>
<evidence type="ECO:0000313" key="3">
    <source>
        <dbReference type="EMBL" id="KUI65318.1"/>
    </source>
</evidence>
<dbReference type="FunFam" id="2.30.29.30:FF:000286">
    <property type="entry name" value="PH-protein kinase domain containing protein"/>
    <property type="match status" value="1"/>
</dbReference>
<protein>
    <submittedName>
        <fullName evidence="3">PH domain-containing protein PB16A4.02c</fullName>
    </submittedName>
</protein>
<feature type="compositionally biased region" description="Polar residues" evidence="1">
    <location>
        <begin position="229"/>
        <end position="239"/>
    </location>
</feature>
<dbReference type="CDD" id="cd13299">
    <property type="entry name" value="PH2_PH_fungal"/>
    <property type="match status" value="1"/>
</dbReference>
<dbReference type="SMART" id="SM00233">
    <property type="entry name" value="PH"/>
    <property type="match status" value="2"/>
</dbReference>
<dbReference type="InterPro" id="IPR001849">
    <property type="entry name" value="PH_domain"/>
</dbReference>
<accession>A0A194VMX6</accession>
<dbReference type="PANTHER" id="PTHR14336">
    <property type="entry name" value="TANDEM PH DOMAIN CONTAINING PROTEIN"/>
    <property type="match status" value="1"/>
</dbReference>
<dbReference type="Gene3D" id="2.30.29.30">
    <property type="entry name" value="Pleckstrin-homology domain (PH domain)/Phosphotyrosine-binding domain (PTB)"/>
    <property type="match status" value="2"/>
</dbReference>
<organism evidence="3 4">
    <name type="scientific">Cytospora mali</name>
    <name type="common">Apple Valsa canker fungus</name>
    <name type="synonym">Valsa mali</name>
    <dbReference type="NCBI Taxonomy" id="578113"/>
    <lineage>
        <taxon>Eukaryota</taxon>
        <taxon>Fungi</taxon>
        <taxon>Dikarya</taxon>
        <taxon>Ascomycota</taxon>
        <taxon>Pezizomycotina</taxon>
        <taxon>Sordariomycetes</taxon>
        <taxon>Sordariomycetidae</taxon>
        <taxon>Diaporthales</taxon>
        <taxon>Cytosporaceae</taxon>
        <taxon>Cytospora</taxon>
    </lineage>
</organism>
<evidence type="ECO:0000256" key="1">
    <source>
        <dbReference type="SAM" id="MobiDB-lite"/>
    </source>
</evidence>
<evidence type="ECO:0000259" key="2">
    <source>
        <dbReference type="PROSITE" id="PS50003"/>
    </source>
</evidence>